<accession>A0ABT1N5M2</accession>
<evidence type="ECO:0000256" key="4">
    <source>
        <dbReference type="SAM" id="Phobius"/>
    </source>
</evidence>
<dbReference type="SMART" id="SM00448">
    <property type="entry name" value="REC"/>
    <property type="match status" value="1"/>
</dbReference>
<keyword evidence="1 3" id="KW-0597">Phosphoprotein</keyword>
<evidence type="ECO:0000256" key="2">
    <source>
        <dbReference type="ARBA" id="ARBA00023012"/>
    </source>
</evidence>
<dbReference type="InterPro" id="IPR001789">
    <property type="entry name" value="Sig_transdc_resp-reg_receiver"/>
</dbReference>
<evidence type="ECO:0000256" key="3">
    <source>
        <dbReference type="PROSITE-ProRule" id="PRU00169"/>
    </source>
</evidence>
<dbReference type="Proteomes" id="UP001524460">
    <property type="component" value="Unassembled WGS sequence"/>
</dbReference>
<evidence type="ECO:0000259" key="5">
    <source>
        <dbReference type="PROSITE" id="PS50110"/>
    </source>
</evidence>
<sequence length="753" mass="84285">MKVSRKATIRFIAAFMAIGVISQMVIGLQWHNQTSEYNSMLHSDLVSSSHQLIRTTQTVLTTISGCQYASCTESTAIDLQVDTLQKDIAYFKQVASAEKIKVSLVGNVLYPQLELAIAKFNATSDYQQFQNTLLQLLPALQASQQNLIVAINNDVQQAQQTLFFRSMIVFLGFNLVLCALLLLMMTTTKRKGSQSQQAQSGVSELASQLEHISANEITQMLNDINTPPEQRRIFANLSTMYQDVEQQKRNADLYRQLYALIGYEIRGMTNTIQGGVRLIAQEAGENGAVLARDITLATNTLSELADNYNRLISGGNSATSSNVSFLPLMSELLVHLTAKTQHSQRHLECHLGSHLPGDIEGNPTSLFWVLFLQLSNAISAQNEPHILFHIHTEAANEVEQSRLVFEIVFLPTNTLNLHDIKSANWQLVDEKSGINDEWSKAILTKVTRFESTWLTSNLILPLQDNNQVQQQSSMHKLRIGIDITPKSFHQVERSLENKHLMICTDSQLQIDVMSKMLSQYGATIEIIRSANDIFKSLSRINDFDGIIITDTIKGIQLKSFCKTLHSRLKKSTKTKLFLAASESSTVQDTHEYVDRVFFTPFIAHELVPNLTEAMQATEEANEQTQNAFLIVEDDKVQQFLLKKLLSKQGYEALTVSDGAQAVEYMKEHGADIVFMDCIMPGMGGIEATKLIRQREQDLDVFNPATIIGATALTSASEHKSCIEAGMDYVISKPYKSDEIIKVIKKYMAIKKIC</sequence>
<keyword evidence="7" id="KW-1185">Reference proteome</keyword>
<name>A0ABT1N5M2_9GAMM</name>
<keyword evidence="4" id="KW-0812">Transmembrane</keyword>
<dbReference type="CDD" id="cd17546">
    <property type="entry name" value="REC_hyHK_CKI1_RcsC-like"/>
    <property type="match status" value="1"/>
</dbReference>
<evidence type="ECO:0000313" key="7">
    <source>
        <dbReference type="Proteomes" id="UP001524460"/>
    </source>
</evidence>
<dbReference type="PANTHER" id="PTHR45339:SF1">
    <property type="entry name" value="HYBRID SIGNAL TRANSDUCTION HISTIDINE KINASE J"/>
    <property type="match status" value="1"/>
</dbReference>
<dbReference type="InterPro" id="IPR011006">
    <property type="entry name" value="CheY-like_superfamily"/>
</dbReference>
<dbReference type="PROSITE" id="PS50110">
    <property type="entry name" value="RESPONSE_REGULATORY"/>
    <property type="match status" value="1"/>
</dbReference>
<dbReference type="SUPFAM" id="SSF52172">
    <property type="entry name" value="CheY-like"/>
    <property type="match status" value="1"/>
</dbReference>
<comment type="caution">
    <text evidence="6">The sequence shown here is derived from an EMBL/GenBank/DDBJ whole genome shotgun (WGS) entry which is preliminary data.</text>
</comment>
<evidence type="ECO:0000256" key="1">
    <source>
        <dbReference type="ARBA" id="ARBA00022553"/>
    </source>
</evidence>
<dbReference type="Gene3D" id="3.40.50.2300">
    <property type="match status" value="1"/>
</dbReference>
<dbReference type="RefSeq" id="WP_255044126.1">
    <property type="nucleotide sequence ID" value="NZ_JANEYT010000054.1"/>
</dbReference>
<dbReference type="PANTHER" id="PTHR45339">
    <property type="entry name" value="HYBRID SIGNAL TRANSDUCTION HISTIDINE KINASE J"/>
    <property type="match status" value="1"/>
</dbReference>
<feature type="modified residue" description="4-aspartylphosphate" evidence="3">
    <location>
        <position position="676"/>
    </location>
</feature>
<keyword evidence="4" id="KW-1133">Transmembrane helix</keyword>
<keyword evidence="2" id="KW-0902">Two-component regulatory system</keyword>
<gene>
    <name evidence="6" type="ORF">NHN17_18490</name>
</gene>
<reference evidence="6 7" key="1">
    <citation type="submission" date="2022-07" db="EMBL/GenBank/DDBJ databases">
        <title>Photobacterium pectinilyticum sp. nov., a marine bacterium isolated from surface seawater of Qingdao offshore.</title>
        <authorList>
            <person name="Wang X."/>
        </authorList>
    </citation>
    <scope>NUCLEOTIDE SEQUENCE [LARGE SCALE GENOMIC DNA]</scope>
    <source>
        <strain evidence="6 7">ZSDE20</strain>
    </source>
</reference>
<keyword evidence="4" id="KW-0472">Membrane</keyword>
<protein>
    <submittedName>
        <fullName evidence="6">Response regulator</fullName>
    </submittedName>
</protein>
<dbReference type="EMBL" id="JANEYT010000054">
    <property type="protein sequence ID" value="MCQ1060038.1"/>
    <property type="molecule type" value="Genomic_DNA"/>
</dbReference>
<feature type="domain" description="Response regulatory" evidence="5">
    <location>
        <begin position="627"/>
        <end position="747"/>
    </location>
</feature>
<evidence type="ECO:0000313" key="6">
    <source>
        <dbReference type="EMBL" id="MCQ1060038.1"/>
    </source>
</evidence>
<dbReference type="Pfam" id="PF00072">
    <property type="entry name" value="Response_reg"/>
    <property type="match status" value="1"/>
</dbReference>
<organism evidence="6 7">
    <name type="scientific">Photobacterium pectinilyticum</name>
    <dbReference type="NCBI Taxonomy" id="2906793"/>
    <lineage>
        <taxon>Bacteria</taxon>
        <taxon>Pseudomonadati</taxon>
        <taxon>Pseudomonadota</taxon>
        <taxon>Gammaproteobacteria</taxon>
        <taxon>Vibrionales</taxon>
        <taxon>Vibrionaceae</taxon>
        <taxon>Photobacterium</taxon>
    </lineage>
</organism>
<proteinExistence type="predicted"/>
<feature type="transmembrane region" description="Helical" evidence="4">
    <location>
        <begin position="162"/>
        <end position="183"/>
    </location>
</feature>